<feature type="transmembrane region" description="Helical" evidence="3">
    <location>
        <begin position="454"/>
        <end position="475"/>
    </location>
</feature>
<feature type="compositionally biased region" description="Low complexity" evidence="2">
    <location>
        <begin position="584"/>
        <end position="602"/>
    </location>
</feature>
<dbReference type="InterPro" id="IPR001461">
    <property type="entry name" value="Aspartic_peptidase_A1"/>
</dbReference>
<dbReference type="GeneID" id="38787118"/>
<dbReference type="SUPFAM" id="SSF50630">
    <property type="entry name" value="Acid proteases"/>
    <property type="match status" value="1"/>
</dbReference>
<proteinExistence type="inferred from homology"/>
<accession>A0A401H740</accession>
<dbReference type="InterPro" id="IPR034164">
    <property type="entry name" value="Pepsin-like_dom"/>
</dbReference>
<evidence type="ECO:0000256" key="1">
    <source>
        <dbReference type="ARBA" id="ARBA00007447"/>
    </source>
</evidence>
<protein>
    <submittedName>
        <fullName evidence="5">Chymosin</fullName>
    </submittedName>
</protein>
<dbReference type="SMR" id="A0A401H740"/>
<evidence type="ECO:0000256" key="3">
    <source>
        <dbReference type="SAM" id="Phobius"/>
    </source>
</evidence>
<feature type="domain" description="Peptidase A1" evidence="4">
    <location>
        <begin position="47"/>
        <end position="390"/>
    </location>
</feature>
<dbReference type="GO" id="GO:0006508">
    <property type="term" value="P:proteolysis"/>
    <property type="evidence" value="ECO:0007669"/>
    <property type="project" value="InterPro"/>
</dbReference>
<dbReference type="Pfam" id="PF00026">
    <property type="entry name" value="Asp"/>
    <property type="match status" value="1"/>
</dbReference>
<dbReference type="InterPro" id="IPR021109">
    <property type="entry name" value="Peptidase_aspartic_dom_sf"/>
</dbReference>
<gene>
    <name evidence="5" type="ORF">SCP_1900500</name>
</gene>
<reference evidence="5 6" key="1">
    <citation type="journal article" date="2018" name="Sci. Rep.">
        <title>Genome sequence of the cauliflower mushroom Sparassis crispa (Hanabiratake) and its association with beneficial usage.</title>
        <authorList>
            <person name="Kiyama R."/>
            <person name="Furutani Y."/>
            <person name="Kawaguchi K."/>
            <person name="Nakanishi T."/>
        </authorList>
    </citation>
    <scope>NUCLEOTIDE SEQUENCE [LARGE SCALE GENOMIC DNA]</scope>
</reference>
<dbReference type="CDD" id="cd05471">
    <property type="entry name" value="pepsin_like"/>
    <property type="match status" value="1"/>
</dbReference>
<evidence type="ECO:0000256" key="2">
    <source>
        <dbReference type="SAM" id="MobiDB-lite"/>
    </source>
</evidence>
<dbReference type="RefSeq" id="XP_027621114.1">
    <property type="nucleotide sequence ID" value="XM_027765313.1"/>
</dbReference>
<evidence type="ECO:0000313" key="5">
    <source>
        <dbReference type="EMBL" id="GBE90201.1"/>
    </source>
</evidence>
<feature type="compositionally biased region" description="Low complexity" evidence="2">
    <location>
        <begin position="701"/>
        <end position="733"/>
    </location>
</feature>
<comment type="similarity">
    <text evidence="1">Belongs to the peptidase A1 family.</text>
</comment>
<keyword evidence="6" id="KW-1185">Reference proteome</keyword>
<feature type="region of interest" description="Disordered" evidence="2">
    <location>
        <begin position="692"/>
        <end position="754"/>
    </location>
</feature>
<organism evidence="5 6">
    <name type="scientific">Sparassis crispa</name>
    <dbReference type="NCBI Taxonomy" id="139825"/>
    <lineage>
        <taxon>Eukaryota</taxon>
        <taxon>Fungi</taxon>
        <taxon>Dikarya</taxon>
        <taxon>Basidiomycota</taxon>
        <taxon>Agaricomycotina</taxon>
        <taxon>Agaricomycetes</taxon>
        <taxon>Polyporales</taxon>
        <taxon>Sparassidaceae</taxon>
        <taxon>Sparassis</taxon>
    </lineage>
</organism>
<dbReference type="PROSITE" id="PS51767">
    <property type="entry name" value="PEPTIDASE_A1"/>
    <property type="match status" value="1"/>
</dbReference>
<dbReference type="AlphaFoldDB" id="A0A401H740"/>
<dbReference type="PRINTS" id="PR00792">
    <property type="entry name" value="PEPSIN"/>
</dbReference>
<dbReference type="PANTHER" id="PTHR47966:SF57">
    <property type="entry name" value="PEPTIDASE A1 DOMAIN-CONTAINING PROTEIN"/>
    <property type="match status" value="1"/>
</dbReference>
<dbReference type="STRING" id="139825.A0A401H740"/>
<feature type="region of interest" description="Disordered" evidence="2">
    <location>
        <begin position="582"/>
        <end position="623"/>
    </location>
</feature>
<keyword evidence="3" id="KW-1133">Transmembrane helix</keyword>
<dbReference type="EMBL" id="BFAD01000019">
    <property type="protein sequence ID" value="GBE90201.1"/>
    <property type="molecule type" value="Genomic_DNA"/>
</dbReference>
<dbReference type="InterPro" id="IPR033121">
    <property type="entry name" value="PEPTIDASE_A1"/>
</dbReference>
<dbReference type="Proteomes" id="UP000287166">
    <property type="component" value="Unassembled WGS sequence"/>
</dbReference>
<keyword evidence="3" id="KW-0812">Transmembrane</keyword>
<name>A0A401H740_9APHY</name>
<comment type="caution">
    <text evidence="5">The sequence shown here is derived from an EMBL/GenBank/DDBJ whole genome shotgun (WGS) entry which is preliminary data.</text>
</comment>
<dbReference type="InParanoid" id="A0A401H740"/>
<keyword evidence="3" id="KW-0472">Membrane</keyword>
<dbReference type="GO" id="GO:0004190">
    <property type="term" value="F:aspartic-type endopeptidase activity"/>
    <property type="evidence" value="ECO:0007669"/>
    <property type="project" value="InterPro"/>
</dbReference>
<dbReference type="PANTHER" id="PTHR47966">
    <property type="entry name" value="BETA-SITE APP-CLEAVING ENZYME, ISOFORM A-RELATED"/>
    <property type="match status" value="1"/>
</dbReference>
<dbReference type="Gene3D" id="2.40.70.10">
    <property type="entry name" value="Acid Proteases"/>
    <property type="match status" value="2"/>
</dbReference>
<dbReference type="OrthoDB" id="2747330at2759"/>
<evidence type="ECO:0000259" key="4">
    <source>
        <dbReference type="PROSITE" id="PS51767"/>
    </source>
</evidence>
<evidence type="ECO:0000313" key="6">
    <source>
        <dbReference type="Proteomes" id="UP000287166"/>
    </source>
</evidence>
<sequence>MSVLRSASKSRAWKGKERDTVLERSGANAGIVVPLQLLEDSMYQAVYTVPILVGHQQQNLSLQVDTGSSDLWIASSSCSTSACGQTGGNLYDPSSSKSSGAIFTISYAEGEVSGPVVWDSVKVGGYNISAQALAAATVVYNEPLESAFTGILGLALPENSKIAQLISPLDTPNGAAFASNLFRMSNSPLGPSAPFISLALARPGSSKVPSVLGIGMHPDVLVSDPSKIIYADLSSTDTTGPLFWKADVHAITVYVDGKAMPVTLGEPVNGGQYTTAVLDSGTPVILMMPDIASGVYGAIGISPASDGQYYVPCTTPLNMTITLDDRPEIPLHPLDLTYLVSDPSMCLGMIQNAALLGSSEVYVADVILGVPFLRNTYTVMAYETPDAHGTFPTNDTNAASSYQINPSLGLLGLTNPTIALAEFTQVRVDHQPLDGAPTANIGGSSKKLSVGVEVLIGLVCFAALCFILFGVRWLIMRRRWRGVPHRFEDGDRKDGGYTMPEIPYIAVQPTSAADLDTLTSSNTTLRSPSYNGSTRRKDVPSHYTDNIALAAAEDLSPNAEEFPFKYTNEYFPDTPEYQTLHSCGSLLLGGPPSPTPTLTSPPVTHSRLSSPSSHERTPSGEPSVAMPLLAHTRAYSHSRSSSHTRNDSYVQFARPHSVAVSPEWNSMAEFGAVDAPPSSFAGVGTAARGARIDPGRRRHSSSGSVGSVISIDRIGSVGSMRTTPRRTPSGPRGFARDGDRRTWMGPEPELPPGS</sequence>